<comment type="similarity">
    <text evidence="2">Belongs to the NET family.</text>
</comment>
<evidence type="ECO:0000256" key="4">
    <source>
        <dbReference type="SAM" id="MobiDB-lite"/>
    </source>
</evidence>
<reference evidence="6" key="1">
    <citation type="submission" date="2023-05" db="EMBL/GenBank/DDBJ databases">
        <authorList>
            <person name="Huff M."/>
        </authorList>
    </citation>
    <scope>NUCLEOTIDE SEQUENCE</scope>
</reference>
<dbReference type="Proteomes" id="UP000834106">
    <property type="component" value="Chromosome 13"/>
</dbReference>
<dbReference type="PROSITE" id="PS51774">
    <property type="entry name" value="NAB"/>
    <property type="match status" value="1"/>
</dbReference>
<evidence type="ECO:0000259" key="5">
    <source>
        <dbReference type="PROSITE" id="PS51774"/>
    </source>
</evidence>
<dbReference type="InterPro" id="IPR011684">
    <property type="entry name" value="NAB"/>
</dbReference>
<evidence type="ECO:0000313" key="7">
    <source>
        <dbReference type="Proteomes" id="UP000834106"/>
    </source>
</evidence>
<proteinExistence type="inferred from homology"/>
<dbReference type="AlphaFoldDB" id="A0AAD1ZQZ3"/>
<organism evidence="6 7">
    <name type="scientific">Fraxinus pennsylvanica</name>
    <dbReference type="NCBI Taxonomy" id="56036"/>
    <lineage>
        <taxon>Eukaryota</taxon>
        <taxon>Viridiplantae</taxon>
        <taxon>Streptophyta</taxon>
        <taxon>Embryophyta</taxon>
        <taxon>Tracheophyta</taxon>
        <taxon>Spermatophyta</taxon>
        <taxon>Magnoliopsida</taxon>
        <taxon>eudicotyledons</taxon>
        <taxon>Gunneridae</taxon>
        <taxon>Pentapetalae</taxon>
        <taxon>asterids</taxon>
        <taxon>lamiids</taxon>
        <taxon>Lamiales</taxon>
        <taxon>Oleaceae</taxon>
        <taxon>Oleeae</taxon>
        <taxon>Fraxinus</taxon>
    </lineage>
</organism>
<dbReference type="PANTHER" id="PTHR32258:SF26">
    <property type="entry name" value="KINASE INTERACTING (KIP1-LIKE) FAMILY PROTEIN"/>
    <property type="match status" value="1"/>
</dbReference>
<evidence type="ECO:0000256" key="2">
    <source>
        <dbReference type="ARBA" id="ARBA00038006"/>
    </source>
</evidence>
<dbReference type="EMBL" id="OU503048">
    <property type="protein sequence ID" value="CAI9773853.1"/>
    <property type="molecule type" value="Genomic_DNA"/>
</dbReference>
<dbReference type="GO" id="GO:0003779">
    <property type="term" value="F:actin binding"/>
    <property type="evidence" value="ECO:0007669"/>
    <property type="project" value="InterPro"/>
</dbReference>
<sequence length="421" mass="47838">MPCLLLLYVGYKYQTCLSGSYLATPLYKLLHLQSVLCVVRVFPVRFTQKLKAPSFTPPPFGPILSAKMVAKMKKNGAGAEADAPSNHFSKPSWLLCTIADLDERMKMLISKIPKEDSADSFAERANAYYQRRPQLLALLQDLYNDYLSLADRYCQSLAKNYHRRSRCSSPSNFDENQRSDHGDSEEVIDSDAESSLSFQSPFPLPAKVDVEMLVADMVMNTVDYEILSNELRMAEKRSSESARKIELQKNLLDVLESERLILLNDNATLGYRLSSLAEENKGLVSESLFLKRKAAELARCLLKTREDHRVFVLSRKIEDLQGQIYGLEKRNKEYYEQLVKQDEQKNKTKKKNGRIKDQVSLDNCFKVRASAAANVKRDFKPKDGGVEGARVSKLWNRVKKMDLFSCGSCGPHVNFSNSQEK</sequence>
<dbReference type="Pfam" id="PF07765">
    <property type="entry name" value="KIP1"/>
    <property type="match status" value="1"/>
</dbReference>
<feature type="region of interest" description="Disordered" evidence="4">
    <location>
        <begin position="164"/>
        <end position="190"/>
    </location>
</feature>
<feature type="compositionally biased region" description="Basic and acidic residues" evidence="4">
    <location>
        <begin position="175"/>
        <end position="184"/>
    </location>
</feature>
<accession>A0AAD1ZQZ3</accession>
<gene>
    <name evidence="6" type="ORF">FPE_LOCUS21283</name>
</gene>
<keyword evidence="7" id="KW-1185">Reference proteome</keyword>
<name>A0AAD1ZQZ3_9LAMI</name>
<dbReference type="InterPro" id="IPR051861">
    <property type="entry name" value="NET_actin-binding_domain"/>
</dbReference>
<evidence type="ECO:0000313" key="6">
    <source>
        <dbReference type="EMBL" id="CAI9773853.1"/>
    </source>
</evidence>
<dbReference type="PANTHER" id="PTHR32258">
    <property type="entry name" value="PROTEIN NETWORKED 4A"/>
    <property type="match status" value="1"/>
</dbReference>
<protein>
    <recommendedName>
        <fullName evidence="5">NAB domain-containing protein</fullName>
    </recommendedName>
</protein>
<feature type="domain" description="NAB" evidence="5">
    <location>
        <begin position="72"/>
        <end position="160"/>
    </location>
</feature>
<evidence type="ECO:0000256" key="3">
    <source>
        <dbReference type="SAM" id="Coils"/>
    </source>
</evidence>
<feature type="coiled-coil region" evidence="3">
    <location>
        <begin position="317"/>
        <end position="351"/>
    </location>
</feature>
<keyword evidence="1 3" id="KW-0175">Coiled coil</keyword>
<evidence type="ECO:0000256" key="1">
    <source>
        <dbReference type="ARBA" id="ARBA00023054"/>
    </source>
</evidence>